<evidence type="ECO:0000313" key="1">
    <source>
        <dbReference type="EMBL" id="KRH18215.1"/>
    </source>
</evidence>
<dbReference type="EMBL" id="CM000846">
    <property type="protein sequence ID" value="KRH18215.1"/>
    <property type="molecule type" value="Genomic_DNA"/>
</dbReference>
<protein>
    <submittedName>
        <fullName evidence="1 2">Uncharacterized protein</fullName>
    </submittedName>
</protein>
<name>K7LXV8_SOYBN</name>
<proteinExistence type="predicted"/>
<reference evidence="1 2" key="1">
    <citation type="journal article" date="2010" name="Nature">
        <title>Genome sequence of the palaeopolyploid soybean.</title>
        <authorList>
            <person name="Schmutz J."/>
            <person name="Cannon S.B."/>
            <person name="Schlueter J."/>
            <person name="Ma J."/>
            <person name="Mitros T."/>
            <person name="Nelson W."/>
            <person name="Hyten D.L."/>
            <person name="Song Q."/>
            <person name="Thelen J.J."/>
            <person name="Cheng J."/>
            <person name="Xu D."/>
            <person name="Hellsten U."/>
            <person name="May G.D."/>
            <person name="Yu Y."/>
            <person name="Sakurai T."/>
            <person name="Umezawa T."/>
            <person name="Bhattacharyya M.K."/>
            <person name="Sandhu D."/>
            <person name="Valliyodan B."/>
            <person name="Lindquist E."/>
            <person name="Peto M."/>
            <person name="Grant D."/>
            <person name="Shu S."/>
            <person name="Goodstein D."/>
            <person name="Barry K."/>
            <person name="Futrell-Griggs M."/>
            <person name="Abernathy B."/>
            <person name="Du J."/>
            <person name="Tian Z."/>
            <person name="Zhu L."/>
            <person name="Gill N."/>
            <person name="Joshi T."/>
            <person name="Libault M."/>
            <person name="Sethuraman A."/>
            <person name="Zhang X.-C."/>
            <person name="Shinozaki K."/>
            <person name="Nguyen H.T."/>
            <person name="Wing R.A."/>
            <person name="Cregan P."/>
            <person name="Specht J."/>
            <person name="Grimwood J."/>
            <person name="Rokhsar D."/>
            <person name="Stacey G."/>
            <person name="Shoemaker R.C."/>
            <person name="Jackson S.A."/>
        </authorList>
    </citation>
    <scope>NUCLEOTIDE SEQUENCE</scope>
    <source>
        <strain evidence="2">cv. Williams 82</strain>
        <tissue evidence="1">Callus</tissue>
    </source>
</reference>
<dbReference type="Proteomes" id="UP000008827">
    <property type="component" value="Chromosome 13"/>
</dbReference>
<evidence type="ECO:0000313" key="3">
    <source>
        <dbReference type="Proteomes" id="UP000008827"/>
    </source>
</evidence>
<accession>K7LXV8</accession>
<organism evidence="1">
    <name type="scientific">Glycine max</name>
    <name type="common">Soybean</name>
    <name type="synonym">Glycine hispida</name>
    <dbReference type="NCBI Taxonomy" id="3847"/>
    <lineage>
        <taxon>Eukaryota</taxon>
        <taxon>Viridiplantae</taxon>
        <taxon>Streptophyta</taxon>
        <taxon>Embryophyta</taxon>
        <taxon>Tracheophyta</taxon>
        <taxon>Spermatophyta</taxon>
        <taxon>Magnoliopsida</taxon>
        <taxon>eudicotyledons</taxon>
        <taxon>Gunneridae</taxon>
        <taxon>Pentapetalae</taxon>
        <taxon>rosids</taxon>
        <taxon>fabids</taxon>
        <taxon>Fabales</taxon>
        <taxon>Fabaceae</taxon>
        <taxon>Papilionoideae</taxon>
        <taxon>50 kb inversion clade</taxon>
        <taxon>NPAAA clade</taxon>
        <taxon>indigoferoid/millettioid clade</taxon>
        <taxon>Phaseoleae</taxon>
        <taxon>Glycine</taxon>
        <taxon>Glycine subgen. Soja</taxon>
    </lineage>
</organism>
<dbReference type="HOGENOM" id="CLU_2562932_0_0_1"/>
<keyword evidence="3" id="KW-1185">Reference proteome</keyword>
<reference evidence="1" key="3">
    <citation type="submission" date="2018-07" db="EMBL/GenBank/DDBJ databases">
        <title>WGS assembly of Glycine max.</title>
        <authorList>
            <person name="Schmutz J."/>
            <person name="Cannon S."/>
            <person name="Schlueter J."/>
            <person name="Ma J."/>
            <person name="Mitros T."/>
            <person name="Nelson W."/>
            <person name="Hyten D."/>
            <person name="Song Q."/>
            <person name="Thelen J."/>
            <person name="Cheng J."/>
            <person name="Xu D."/>
            <person name="Hellsten U."/>
            <person name="May G."/>
            <person name="Yu Y."/>
            <person name="Sakurai T."/>
            <person name="Umezawa T."/>
            <person name="Bhattacharyya M."/>
            <person name="Sandhu D."/>
            <person name="Valliyodan B."/>
            <person name="Lindquist E."/>
            <person name="Peto M."/>
            <person name="Grant D."/>
            <person name="Shu S."/>
            <person name="Goodstein D."/>
            <person name="Barry K."/>
            <person name="Futrell-Griggs M."/>
            <person name="Abernathy B."/>
            <person name="Du J."/>
            <person name="Tian Z."/>
            <person name="Zhu L."/>
            <person name="Gill N."/>
            <person name="Joshi T."/>
            <person name="Libault M."/>
            <person name="Sethuraman A."/>
            <person name="Zhang X."/>
            <person name="Shinozaki K."/>
            <person name="Nguyen H."/>
            <person name="Wing R."/>
            <person name="Cregan P."/>
            <person name="Specht J."/>
            <person name="Grimwood J."/>
            <person name="Rokhsar D."/>
            <person name="Stacey G."/>
            <person name="Shoemaker R."/>
            <person name="Jackson S."/>
        </authorList>
    </citation>
    <scope>NUCLEOTIDE SEQUENCE</scope>
    <source>
        <tissue evidence="1">Callus</tissue>
    </source>
</reference>
<dbReference type="EnsemblPlants" id="KRH18215">
    <property type="protein sequence ID" value="KRH18215"/>
    <property type="gene ID" value="GLYMA_13G044700"/>
</dbReference>
<dbReference type="InParanoid" id="K7LXV8"/>
<reference evidence="2" key="2">
    <citation type="submission" date="2018-02" db="UniProtKB">
        <authorList>
            <consortium name="EnsemblPlants"/>
        </authorList>
    </citation>
    <scope>IDENTIFICATION</scope>
    <source>
        <strain evidence="2">Williams 82</strain>
    </source>
</reference>
<gene>
    <name evidence="1" type="ORF">GLYMA_13G044700</name>
</gene>
<evidence type="ECO:0000313" key="2">
    <source>
        <dbReference type="EnsemblPlants" id="KRH18215"/>
    </source>
</evidence>
<dbReference type="PaxDb" id="3847-GLYMA13G07820.1"/>
<dbReference type="AlphaFoldDB" id="K7LXV8"/>
<sequence>MNCLASTGKQLNRFSKPKSMAKSRSQSKTCHDGKARRFLLKLGSEYYSSGQAICGPKMLLGIENCYFEFLPRSKVVLSRISA</sequence>
<dbReference type="Gramene" id="KRH18215">
    <property type="protein sequence ID" value="KRH18215"/>
    <property type="gene ID" value="GLYMA_13G044700"/>
</dbReference>